<dbReference type="RefSeq" id="WP_277442148.1">
    <property type="nucleotide sequence ID" value="NZ_JAKOAV010000001.1"/>
</dbReference>
<keyword evidence="3" id="KW-1185">Reference proteome</keyword>
<dbReference type="AlphaFoldDB" id="A0A9X4JT73"/>
<dbReference type="SUPFAM" id="SSF55008">
    <property type="entry name" value="HMA, heavy metal-associated domain"/>
    <property type="match status" value="1"/>
</dbReference>
<gene>
    <name evidence="2" type="ORF">L7E55_01260</name>
</gene>
<evidence type="ECO:0000259" key="1">
    <source>
        <dbReference type="Pfam" id="PF00403"/>
    </source>
</evidence>
<reference evidence="2" key="1">
    <citation type="submission" date="2022-02" db="EMBL/GenBank/DDBJ databases">
        <authorList>
            <person name="Leng L."/>
        </authorList>
    </citation>
    <scope>NUCLEOTIDE SEQUENCE</scope>
    <source>
        <strain evidence="2">JI</strain>
    </source>
</reference>
<protein>
    <submittedName>
        <fullName evidence="2">Heavy-metal-associated domain-containing protein</fullName>
    </submittedName>
</protein>
<dbReference type="Proteomes" id="UP001154312">
    <property type="component" value="Unassembled WGS sequence"/>
</dbReference>
<dbReference type="InterPro" id="IPR006121">
    <property type="entry name" value="HMA_dom"/>
</dbReference>
<dbReference type="InterPro" id="IPR036163">
    <property type="entry name" value="HMA_dom_sf"/>
</dbReference>
<accession>A0A9X4JT73</accession>
<name>A0A9X4JT73_9FIRM</name>
<dbReference type="Pfam" id="PF00403">
    <property type="entry name" value="HMA"/>
    <property type="match status" value="1"/>
</dbReference>
<proteinExistence type="predicted"/>
<feature type="domain" description="HMA" evidence="1">
    <location>
        <begin position="7"/>
        <end position="64"/>
    </location>
</feature>
<evidence type="ECO:0000313" key="3">
    <source>
        <dbReference type="Proteomes" id="UP001154312"/>
    </source>
</evidence>
<sequence>MDYLMHFKVEGLHDTDKVAMIKKELHTLQGVKDVQITGVDRVSITYDSTKVIPSQLTYLMRKLGVKTHSG</sequence>
<dbReference type="EMBL" id="JAKOAV010000001">
    <property type="protein sequence ID" value="MDF9407000.1"/>
    <property type="molecule type" value="Genomic_DNA"/>
</dbReference>
<dbReference type="GO" id="GO:0046872">
    <property type="term" value="F:metal ion binding"/>
    <property type="evidence" value="ECO:0007669"/>
    <property type="project" value="InterPro"/>
</dbReference>
<dbReference type="Gene3D" id="3.30.70.100">
    <property type="match status" value="1"/>
</dbReference>
<organism evidence="2 3">
    <name type="scientific">Pelotomaculum isophthalicicum JI</name>
    <dbReference type="NCBI Taxonomy" id="947010"/>
    <lineage>
        <taxon>Bacteria</taxon>
        <taxon>Bacillati</taxon>
        <taxon>Bacillota</taxon>
        <taxon>Clostridia</taxon>
        <taxon>Eubacteriales</taxon>
        <taxon>Desulfotomaculaceae</taxon>
        <taxon>Pelotomaculum</taxon>
    </lineage>
</organism>
<comment type="caution">
    <text evidence="2">The sequence shown here is derived from an EMBL/GenBank/DDBJ whole genome shotgun (WGS) entry which is preliminary data.</text>
</comment>
<evidence type="ECO:0000313" key="2">
    <source>
        <dbReference type="EMBL" id="MDF9407000.1"/>
    </source>
</evidence>